<evidence type="ECO:0000313" key="1">
    <source>
        <dbReference type="EMBL" id="ALS75789.1"/>
    </source>
</evidence>
<dbReference type="Pfam" id="PF18846">
    <property type="entry name" value="baeRF_family5"/>
    <property type="match status" value="1"/>
</dbReference>
<keyword evidence="2" id="KW-1185">Reference proteome</keyword>
<dbReference type="STRING" id="200991.AUC31_11535"/>
<name>A0A0U2YSH2_9BACL</name>
<dbReference type="RefSeq" id="WP_058382492.1">
    <property type="nucleotide sequence ID" value="NZ_CP013659.2"/>
</dbReference>
<dbReference type="Proteomes" id="UP000067683">
    <property type="component" value="Chromosome"/>
</dbReference>
<dbReference type="EMBL" id="CP013659">
    <property type="protein sequence ID" value="ALS75789.1"/>
    <property type="molecule type" value="Genomic_DNA"/>
</dbReference>
<reference evidence="1" key="1">
    <citation type="submission" date="2016-01" db="EMBL/GenBank/DDBJ databases">
        <title>Complete genome of Planococcus rifietoensis type strain M8.</title>
        <authorList>
            <person name="See-Too W.S."/>
        </authorList>
    </citation>
    <scope>NUCLEOTIDE SEQUENCE [LARGE SCALE GENOMIC DNA]</scope>
    <source>
        <strain evidence="1">M8</strain>
    </source>
</reference>
<organism evidence="1 2">
    <name type="scientific">Planococcus rifietoensis</name>
    <dbReference type="NCBI Taxonomy" id="200991"/>
    <lineage>
        <taxon>Bacteria</taxon>
        <taxon>Bacillati</taxon>
        <taxon>Bacillota</taxon>
        <taxon>Bacilli</taxon>
        <taxon>Bacillales</taxon>
        <taxon>Caryophanaceae</taxon>
        <taxon>Planococcus</taxon>
    </lineage>
</organism>
<dbReference type="InterPro" id="IPR040983">
    <property type="entry name" value="Bact_RF_family5"/>
</dbReference>
<proteinExistence type="predicted"/>
<accession>A0A0U2YSH2</accession>
<dbReference type="KEGG" id="prt:AUC31_11535"/>
<dbReference type="OrthoDB" id="5241360at2"/>
<dbReference type="AlphaFoldDB" id="A0A0U2YSH2"/>
<protein>
    <submittedName>
        <fullName evidence="1">Uncharacterized protein</fullName>
    </submittedName>
</protein>
<sequence>MGLSAEIKQLKKLENSEAGVLSIYLSTKPEVRSQWKTHLKNGFKQLEQQVEGNAEKHKAFQELKGKVEQELKHSEPRLLRSLVVFAEGGDGLFEVHFLQLDVDNEFVYGDSASTSQLENLDRKFPQTGIVVAQTETVTVHNSSLGEIDESWVFELDLDTDDWRKFQGRSAKGQASSSSQVDQFDNRKEKQIRRFYRELSAELAKLHKDYGWSELVLIGHQRPVNLLEDELDMKADRVVNKNLGGAEHQQVLQAAFE</sequence>
<gene>
    <name evidence="1" type="ORF">AUC31_11535</name>
</gene>
<evidence type="ECO:0000313" key="2">
    <source>
        <dbReference type="Proteomes" id="UP000067683"/>
    </source>
</evidence>